<evidence type="ECO:0000313" key="2">
    <source>
        <dbReference type="EMBL" id="KAK2953444.1"/>
    </source>
</evidence>
<organism evidence="2 3">
    <name type="scientific">Blattamonas nauphoetae</name>
    <dbReference type="NCBI Taxonomy" id="2049346"/>
    <lineage>
        <taxon>Eukaryota</taxon>
        <taxon>Metamonada</taxon>
        <taxon>Preaxostyla</taxon>
        <taxon>Oxymonadida</taxon>
        <taxon>Blattamonas</taxon>
    </lineage>
</organism>
<evidence type="ECO:0000313" key="3">
    <source>
        <dbReference type="Proteomes" id="UP001281761"/>
    </source>
</evidence>
<name>A0ABQ9XPI7_9EUKA</name>
<feature type="signal peptide" evidence="1">
    <location>
        <begin position="1"/>
        <end position="15"/>
    </location>
</feature>
<protein>
    <submittedName>
        <fullName evidence="2">Uncharacterized protein</fullName>
    </submittedName>
</protein>
<evidence type="ECO:0000256" key="1">
    <source>
        <dbReference type="SAM" id="SignalP"/>
    </source>
</evidence>
<keyword evidence="3" id="KW-1185">Reference proteome</keyword>
<dbReference type="Proteomes" id="UP001281761">
    <property type="component" value="Unassembled WGS sequence"/>
</dbReference>
<accession>A0ABQ9XPI7</accession>
<keyword evidence="1" id="KW-0732">Signal</keyword>
<feature type="chain" id="PRO_5047167010" evidence="1">
    <location>
        <begin position="16"/>
        <end position="148"/>
    </location>
</feature>
<proteinExistence type="predicted"/>
<dbReference type="EMBL" id="JARBJD010000091">
    <property type="protein sequence ID" value="KAK2953444.1"/>
    <property type="molecule type" value="Genomic_DNA"/>
</dbReference>
<gene>
    <name evidence="2" type="ORF">BLNAU_11578</name>
</gene>
<reference evidence="2 3" key="1">
    <citation type="journal article" date="2022" name="bioRxiv">
        <title>Genomics of Preaxostyla Flagellates Illuminates Evolutionary Transitions and the Path Towards Mitochondrial Loss.</title>
        <authorList>
            <person name="Novak L.V.F."/>
            <person name="Treitli S.C."/>
            <person name="Pyrih J."/>
            <person name="Halakuc P."/>
            <person name="Pipaliya S.V."/>
            <person name="Vacek V."/>
            <person name="Brzon O."/>
            <person name="Soukal P."/>
            <person name="Eme L."/>
            <person name="Dacks J.B."/>
            <person name="Karnkowska A."/>
            <person name="Elias M."/>
            <person name="Hampl V."/>
        </authorList>
    </citation>
    <scope>NUCLEOTIDE SEQUENCE [LARGE SCALE GENOMIC DNA]</scope>
    <source>
        <strain evidence="2">NAU3</strain>
        <tissue evidence="2">Gut</tissue>
    </source>
</reference>
<comment type="caution">
    <text evidence="2">The sequence shown here is derived from an EMBL/GenBank/DDBJ whole genome shotgun (WGS) entry which is preliminary data.</text>
</comment>
<sequence length="148" mass="15268">MFGSILSVVCSLVSGQFHSLGSLSGQSIQGIAGGIPSLDGKMNGPRGSQLTGIGGGMQGLEQPGGLSGMEGANMQGISGGRRPSCYIGEPGTYCSSPFGAQSSGRPSRQDACTESENAPLNAYLDRDCCMMVSIPEYARRSKEIMCSF</sequence>